<organism evidence="6 7">
    <name type="scientific">Sphingobium fuliginis (strain ATCC 27551)</name>
    <dbReference type="NCBI Taxonomy" id="336203"/>
    <lineage>
        <taxon>Bacteria</taxon>
        <taxon>Pseudomonadati</taxon>
        <taxon>Pseudomonadota</taxon>
        <taxon>Alphaproteobacteria</taxon>
        <taxon>Sphingomonadales</taxon>
        <taxon>Sphingomonadaceae</taxon>
        <taxon>Sphingobium</taxon>
    </lineage>
</organism>
<evidence type="ECO:0000256" key="1">
    <source>
        <dbReference type="ARBA" id="ARBA00023125"/>
    </source>
</evidence>
<evidence type="ECO:0000313" key="7">
    <source>
        <dbReference type="Proteomes" id="UP000628109"/>
    </source>
</evidence>
<feature type="DNA-binding region" description="OmpR/PhoB-type" evidence="3">
    <location>
        <begin position="151"/>
        <end position="252"/>
    </location>
</feature>
<dbReference type="Pfam" id="PF00486">
    <property type="entry name" value="Trans_reg_C"/>
    <property type="match status" value="1"/>
</dbReference>
<protein>
    <recommendedName>
        <fullName evidence="8">Response regulator transcription factor</fullName>
    </recommendedName>
</protein>
<dbReference type="InterPro" id="IPR016032">
    <property type="entry name" value="Sig_transdc_resp-reg_C-effctor"/>
</dbReference>
<accession>A0ABQ1F054</accession>
<dbReference type="PANTHER" id="PTHR48111:SF36">
    <property type="entry name" value="TRANSCRIPTIONAL REGULATORY PROTEIN CUTR"/>
    <property type="match status" value="1"/>
</dbReference>
<evidence type="ECO:0000259" key="5">
    <source>
        <dbReference type="PROSITE" id="PS51755"/>
    </source>
</evidence>
<feature type="domain" description="Response regulatory" evidence="4">
    <location>
        <begin position="28"/>
        <end position="141"/>
    </location>
</feature>
<keyword evidence="7" id="KW-1185">Reference proteome</keyword>
<gene>
    <name evidence="6" type="ORF">GCM10019071_25140</name>
</gene>
<dbReference type="PANTHER" id="PTHR48111">
    <property type="entry name" value="REGULATOR OF RPOS"/>
    <property type="match status" value="1"/>
</dbReference>
<dbReference type="InterPro" id="IPR011006">
    <property type="entry name" value="CheY-like_superfamily"/>
</dbReference>
<dbReference type="Gene3D" id="3.40.50.2300">
    <property type="match status" value="1"/>
</dbReference>
<evidence type="ECO:0000256" key="2">
    <source>
        <dbReference type="PROSITE-ProRule" id="PRU00169"/>
    </source>
</evidence>
<dbReference type="InterPro" id="IPR001789">
    <property type="entry name" value="Sig_transdc_resp-reg_receiver"/>
</dbReference>
<comment type="caution">
    <text evidence="6">The sequence shown here is derived from an EMBL/GenBank/DDBJ whole genome shotgun (WGS) entry which is preliminary data.</text>
</comment>
<name>A0ABQ1F054_SPHSA</name>
<proteinExistence type="predicted"/>
<dbReference type="EMBL" id="BMDU01000005">
    <property type="protein sequence ID" value="GFZ93841.1"/>
    <property type="molecule type" value="Genomic_DNA"/>
</dbReference>
<dbReference type="SUPFAM" id="SSF46894">
    <property type="entry name" value="C-terminal effector domain of the bipartite response regulators"/>
    <property type="match status" value="1"/>
</dbReference>
<evidence type="ECO:0000313" key="6">
    <source>
        <dbReference type="EMBL" id="GFZ93841.1"/>
    </source>
</evidence>
<dbReference type="InterPro" id="IPR039420">
    <property type="entry name" value="WalR-like"/>
</dbReference>
<reference evidence="7" key="1">
    <citation type="journal article" date="2019" name="Int. J. Syst. Evol. Microbiol.">
        <title>The Global Catalogue of Microorganisms (GCM) 10K type strain sequencing project: providing services to taxonomists for standard genome sequencing and annotation.</title>
        <authorList>
            <consortium name="The Broad Institute Genomics Platform"/>
            <consortium name="The Broad Institute Genome Sequencing Center for Infectious Disease"/>
            <person name="Wu L."/>
            <person name="Ma J."/>
        </authorList>
    </citation>
    <scope>NUCLEOTIDE SEQUENCE [LARGE SCALE GENOMIC DNA]</scope>
    <source>
        <strain evidence="7">CCM 7327</strain>
    </source>
</reference>
<dbReference type="Proteomes" id="UP000628109">
    <property type="component" value="Unassembled WGS sequence"/>
</dbReference>
<keyword evidence="1 3" id="KW-0238">DNA-binding</keyword>
<dbReference type="SMART" id="SM00862">
    <property type="entry name" value="Trans_reg_C"/>
    <property type="match status" value="1"/>
</dbReference>
<dbReference type="SUPFAM" id="SSF52172">
    <property type="entry name" value="CheY-like"/>
    <property type="match status" value="1"/>
</dbReference>
<feature type="domain" description="OmpR/PhoB-type" evidence="5">
    <location>
        <begin position="151"/>
        <end position="252"/>
    </location>
</feature>
<dbReference type="CDD" id="cd00383">
    <property type="entry name" value="trans_reg_C"/>
    <property type="match status" value="1"/>
</dbReference>
<sequence>MNKRFDHRAFTLARDEACSTPSRETLMSVASFTQDATLAELLGEELEAHSIALSHHMTRDRILPQMAAASVDVAIVDDHDGWSRTLSLIQSLRAATPVGIILLSERTARDDRLLALSLGADHVLAKPLDMAELLAILRNMSRFAAAGRHSPRVDEENDSWTLDHVHWRLIAPSDEGINLSTSEFAVLSRLMHNPGIEQPREQLAQHLHARRSAGNMRALDVLISKLRAKVERETGRSLPLRSARGIGYVFVGAVTASRAAQLQAPADKTANGYVLRTDDR</sequence>
<evidence type="ECO:0008006" key="8">
    <source>
        <dbReference type="Google" id="ProtNLM"/>
    </source>
</evidence>
<keyword evidence="2" id="KW-0597">Phosphoprotein</keyword>
<dbReference type="InterPro" id="IPR036388">
    <property type="entry name" value="WH-like_DNA-bd_sf"/>
</dbReference>
<evidence type="ECO:0000256" key="3">
    <source>
        <dbReference type="PROSITE-ProRule" id="PRU01091"/>
    </source>
</evidence>
<evidence type="ECO:0000259" key="4">
    <source>
        <dbReference type="PROSITE" id="PS50110"/>
    </source>
</evidence>
<dbReference type="PROSITE" id="PS51755">
    <property type="entry name" value="OMPR_PHOB"/>
    <property type="match status" value="1"/>
</dbReference>
<dbReference type="InterPro" id="IPR001867">
    <property type="entry name" value="OmpR/PhoB-type_DNA-bd"/>
</dbReference>
<feature type="modified residue" description="4-aspartylphosphate" evidence="2">
    <location>
        <position position="77"/>
    </location>
</feature>
<dbReference type="PROSITE" id="PS50110">
    <property type="entry name" value="RESPONSE_REGULATORY"/>
    <property type="match status" value="1"/>
</dbReference>
<dbReference type="Gene3D" id="1.10.10.10">
    <property type="entry name" value="Winged helix-like DNA-binding domain superfamily/Winged helix DNA-binding domain"/>
    <property type="match status" value="1"/>
</dbReference>